<accession>A0A2U1KBD1</accession>
<protein>
    <recommendedName>
        <fullName evidence="3">Pentatricopeptide repeat-containing protein</fullName>
    </recommendedName>
</protein>
<dbReference type="Proteomes" id="UP000245207">
    <property type="component" value="Unassembled WGS sequence"/>
</dbReference>
<dbReference type="GO" id="GO:0009451">
    <property type="term" value="P:RNA modification"/>
    <property type="evidence" value="ECO:0007669"/>
    <property type="project" value="InterPro"/>
</dbReference>
<sequence>MGNYAAMKLSLAAPDSPVPYILMANIYSSKGKWKERAETIRTMKKVGVAKDTGASWIEMDKQVHSFVVDDRMHPQTEMKDMCPIKDSFYATGMRKEYLIHCKIKMNNVESS</sequence>
<dbReference type="AlphaFoldDB" id="A0A2U1KBD1"/>
<dbReference type="PANTHER" id="PTHR47926:SF374">
    <property type="entry name" value="PENTATRICOPEPTIDE REPEAT-CONTAINING PROTEIN"/>
    <property type="match status" value="1"/>
</dbReference>
<dbReference type="InterPro" id="IPR046848">
    <property type="entry name" value="E_motif"/>
</dbReference>
<comment type="caution">
    <text evidence="1">The sequence shown here is derived from an EMBL/GenBank/DDBJ whole genome shotgun (WGS) entry which is preliminary data.</text>
</comment>
<evidence type="ECO:0000313" key="2">
    <source>
        <dbReference type="Proteomes" id="UP000245207"/>
    </source>
</evidence>
<evidence type="ECO:0000313" key="1">
    <source>
        <dbReference type="EMBL" id="PWA33953.1"/>
    </source>
</evidence>
<dbReference type="Pfam" id="PF20431">
    <property type="entry name" value="E_motif"/>
    <property type="match status" value="1"/>
</dbReference>
<gene>
    <name evidence="1" type="ORF">CTI12_AA623730</name>
</gene>
<name>A0A2U1KBD1_ARTAN</name>
<organism evidence="1 2">
    <name type="scientific">Artemisia annua</name>
    <name type="common">Sweet wormwood</name>
    <dbReference type="NCBI Taxonomy" id="35608"/>
    <lineage>
        <taxon>Eukaryota</taxon>
        <taxon>Viridiplantae</taxon>
        <taxon>Streptophyta</taxon>
        <taxon>Embryophyta</taxon>
        <taxon>Tracheophyta</taxon>
        <taxon>Spermatophyta</taxon>
        <taxon>Magnoliopsida</taxon>
        <taxon>eudicotyledons</taxon>
        <taxon>Gunneridae</taxon>
        <taxon>Pentapetalae</taxon>
        <taxon>asterids</taxon>
        <taxon>campanulids</taxon>
        <taxon>Asterales</taxon>
        <taxon>Asteraceae</taxon>
        <taxon>Asteroideae</taxon>
        <taxon>Anthemideae</taxon>
        <taxon>Artemisiinae</taxon>
        <taxon>Artemisia</taxon>
    </lineage>
</organism>
<dbReference type="STRING" id="35608.A0A2U1KBD1"/>
<dbReference type="InterPro" id="IPR046960">
    <property type="entry name" value="PPR_At4g14850-like_plant"/>
</dbReference>
<proteinExistence type="predicted"/>
<dbReference type="GO" id="GO:0003723">
    <property type="term" value="F:RNA binding"/>
    <property type="evidence" value="ECO:0007669"/>
    <property type="project" value="InterPro"/>
</dbReference>
<reference evidence="1 2" key="1">
    <citation type="journal article" date="2018" name="Mol. Plant">
        <title>The genome of Artemisia annua provides insight into the evolution of Asteraceae family and artemisinin biosynthesis.</title>
        <authorList>
            <person name="Shen Q."/>
            <person name="Zhang L."/>
            <person name="Liao Z."/>
            <person name="Wang S."/>
            <person name="Yan T."/>
            <person name="Shi P."/>
            <person name="Liu M."/>
            <person name="Fu X."/>
            <person name="Pan Q."/>
            <person name="Wang Y."/>
            <person name="Lv Z."/>
            <person name="Lu X."/>
            <person name="Zhang F."/>
            <person name="Jiang W."/>
            <person name="Ma Y."/>
            <person name="Chen M."/>
            <person name="Hao X."/>
            <person name="Li L."/>
            <person name="Tang Y."/>
            <person name="Lv G."/>
            <person name="Zhou Y."/>
            <person name="Sun X."/>
            <person name="Brodelius P.E."/>
            <person name="Rose J.K.C."/>
            <person name="Tang K."/>
        </authorList>
    </citation>
    <scope>NUCLEOTIDE SEQUENCE [LARGE SCALE GENOMIC DNA]</scope>
    <source>
        <strain evidence="2">cv. Huhao1</strain>
        <tissue evidence="1">Leaf</tissue>
    </source>
</reference>
<keyword evidence="2" id="KW-1185">Reference proteome</keyword>
<dbReference type="OrthoDB" id="185373at2759"/>
<dbReference type="PANTHER" id="PTHR47926">
    <property type="entry name" value="PENTATRICOPEPTIDE REPEAT-CONTAINING PROTEIN"/>
    <property type="match status" value="1"/>
</dbReference>
<evidence type="ECO:0008006" key="3">
    <source>
        <dbReference type="Google" id="ProtNLM"/>
    </source>
</evidence>
<dbReference type="EMBL" id="PKPP01024512">
    <property type="protein sequence ID" value="PWA33953.1"/>
    <property type="molecule type" value="Genomic_DNA"/>
</dbReference>